<evidence type="ECO:0000313" key="2">
    <source>
        <dbReference type="Proteomes" id="UP000076154"/>
    </source>
</evidence>
<accession>A0A369J893</accession>
<proteinExistence type="predicted"/>
<evidence type="ECO:0000313" key="1">
    <source>
        <dbReference type="EMBL" id="RDB17390.1"/>
    </source>
</evidence>
<gene>
    <name evidence="1" type="ORF">Hypma_001683</name>
</gene>
<name>A0A369J893_HYPMA</name>
<dbReference type="InParanoid" id="A0A369J893"/>
<dbReference type="EMBL" id="LUEZ02000113">
    <property type="protein sequence ID" value="RDB17390.1"/>
    <property type="molecule type" value="Genomic_DNA"/>
</dbReference>
<protein>
    <submittedName>
        <fullName evidence="1">Uncharacterized protein</fullName>
    </submittedName>
</protein>
<sequence length="112" mass="12326">MGLFSNSVLRLMKANENDQSAYSYELASTVGRVVTSLHTSTVPGSQLRRHGEVILTALFLLPNMEVFNKPNTFRTYKLNLRSPSGISTDTSRPGPDSRLSLGLQILQATMVI</sequence>
<comment type="caution">
    <text evidence="1">The sequence shown here is derived from an EMBL/GenBank/DDBJ whole genome shotgun (WGS) entry which is preliminary data.</text>
</comment>
<keyword evidence="2" id="KW-1185">Reference proteome</keyword>
<dbReference type="AlphaFoldDB" id="A0A369J893"/>
<reference evidence="1" key="1">
    <citation type="submission" date="2018-04" db="EMBL/GenBank/DDBJ databases">
        <title>Whole genome sequencing of Hypsizygus marmoreus.</title>
        <authorList>
            <person name="Choi I.-G."/>
            <person name="Min B."/>
            <person name="Kim J.-G."/>
            <person name="Kim S."/>
            <person name="Oh Y.-L."/>
            <person name="Kong W.-S."/>
            <person name="Park H."/>
            <person name="Jeong J."/>
            <person name="Song E.-S."/>
        </authorList>
    </citation>
    <scope>NUCLEOTIDE SEQUENCE [LARGE SCALE GENOMIC DNA]</scope>
    <source>
        <strain evidence="1">51987-8</strain>
    </source>
</reference>
<organism evidence="1 2">
    <name type="scientific">Hypsizygus marmoreus</name>
    <name type="common">White beech mushroom</name>
    <name type="synonym">Agaricus marmoreus</name>
    <dbReference type="NCBI Taxonomy" id="39966"/>
    <lineage>
        <taxon>Eukaryota</taxon>
        <taxon>Fungi</taxon>
        <taxon>Dikarya</taxon>
        <taxon>Basidiomycota</taxon>
        <taxon>Agaricomycotina</taxon>
        <taxon>Agaricomycetes</taxon>
        <taxon>Agaricomycetidae</taxon>
        <taxon>Agaricales</taxon>
        <taxon>Tricholomatineae</taxon>
        <taxon>Lyophyllaceae</taxon>
        <taxon>Hypsizygus</taxon>
    </lineage>
</organism>
<dbReference type="Proteomes" id="UP000076154">
    <property type="component" value="Unassembled WGS sequence"/>
</dbReference>